<dbReference type="PANTHER" id="PTHR11661:SF1">
    <property type="entry name" value="LARGE RIBOSOMAL SUBUNIT PROTEIN UL11M"/>
    <property type="match status" value="1"/>
</dbReference>
<dbReference type="InterPro" id="IPR020783">
    <property type="entry name" value="Ribosomal_uL11_C"/>
</dbReference>
<name>E6PJ82_9ZZZZ</name>
<dbReference type="Pfam" id="PF03946">
    <property type="entry name" value="Ribosomal_L11_N"/>
    <property type="match status" value="1"/>
</dbReference>
<accession>E6PJ82</accession>
<dbReference type="Gene3D" id="3.30.1550.10">
    <property type="entry name" value="Ribosomal protein L11/L12, N-terminal domain"/>
    <property type="match status" value="1"/>
</dbReference>
<gene>
    <name evidence="9" type="primary">rplK</name>
    <name evidence="9" type="ORF">CARN1_1006</name>
    <name evidence="10" type="ORF">CARN4_0282</name>
</gene>
<comment type="similarity">
    <text evidence="1">Belongs to the universal ribosomal protein uL11 family.</text>
</comment>
<reference evidence="9" key="1">
    <citation type="submission" date="2009-10" db="EMBL/GenBank/DDBJ databases">
        <title>Diversity of trophic interactions inside an arsenic-rich microbial ecosystem.</title>
        <authorList>
            <person name="Bertin P.N."/>
            <person name="Heinrich-Salmeron A."/>
            <person name="Pelletier E."/>
            <person name="Goulhen-Chollet F."/>
            <person name="Arsene-Ploetze F."/>
            <person name="Gallien S."/>
            <person name="Calteau A."/>
            <person name="Vallenet D."/>
            <person name="Casiot C."/>
            <person name="Chane-Woon-Ming B."/>
            <person name="Giloteaux L."/>
            <person name="Barakat M."/>
            <person name="Bonnefoy V."/>
            <person name="Bruneel O."/>
            <person name="Chandler M."/>
            <person name="Cleiss J."/>
            <person name="Duran R."/>
            <person name="Elbaz-Poulichet F."/>
            <person name="Fonknechten N."/>
            <person name="Lauga B."/>
            <person name="Mornico D."/>
            <person name="Ortet P."/>
            <person name="Schaeffer C."/>
            <person name="Siguier P."/>
            <person name="Alexander Thil Smith A."/>
            <person name="Van Dorsselaer A."/>
            <person name="Weissenbach J."/>
            <person name="Medigue C."/>
            <person name="Le Paslier D."/>
        </authorList>
    </citation>
    <scope>NUCLEOTIDE SEQUENCE</scope>
</reference>
<dbReference type="Gene3D" id="1.10.10.250">
    <property type="entry name" value="Ribosomal protein L11, C-terminal domain"/>
    <property type="match status" value="1"/>
</dbReference>
<evidence type="ECO:0000256" key="1">
    <source>
        <dbReference type="ARBA" id="ARBA00010537"/>
    </source>
</evidence>
<dbReference type="GO" id="GO:0022625">
    <property type="term" value="C:cytosolic large ribosomal subunit"/>
    <property type="evidence" value="ECO:0007669"/>
    <property type="project" value="TreeGrafter"/>
</dbReference>
<dbReference type="FunFam" id="1.10.10.250:FF:000001">
    <property type="entry name" value="50S ribosomal protein L11"/>
    <property type="match status" value="1"/>
</dbReference>
<dbReference type="PANTHER" id="PTHR11661">
    <property type="entry name" value="60S RIBOSOMAL PROTEIN L12"/>
    <property type="match status" value="1"/>
</dbReference>
<keyword evidence="5" id="KW-0687">Ribonucleoprotein</keyword>
<evidence type="ECO:0000256" key="3">
    <source>
        <dbReference type="ARBA" id="ARBA00022884"/>
    </source>
</evidence>
<dbReference type="HAMAP" id="MF_00736">
    <property type="entry name" value="Ribosomal_uL11"/>
    <property type="match status" value="1"/>
</dbReference>
<dbReference type="SUPFAM" id="SSF46906">
    <property type="entry name" value="Ribosomal protein L11, C-terminal domain"/>
    <property type="match status" value="1"/>
</dbReference>
<dbReference type="PROSITE" id="PS00359">
    <property type="entry name" value="RIBOSOMAL_L11"/>
    <property type="match status" value="1"/>
</dbReference>
<feature type="domain" description="Large ribosomal subunit protein uL11 N-terminal" evidence="8">
    <location>
        <begin position="10"/>
        <end position="66"/>
    </location>
</feature>
<evidence type="ECO:0000313" key="10">
    <source>
        <dbReference type="EMBL" id="CBI00933.1"/>
    </source>
</evidence>
<dbReference type="InterPro" id="IPR000911">
    <property type="entry name" value="Ribosomal_uL11"/>
</dbReference>
<dbReference type="FunFam" id="3.30.1550.10:FF:000005">
    <property type="entry name" value="50S ribosomal protein L11"/>
    <property type="match status" value="1"/>
</dbReference>
<dbReference type="InterPro" id="IPR036796">
    <property type="entry name" value="Ribosomal_uL11_N_sf"/>
</dbReference>
<evidence type="ECO:0000256" key="2">
    <source>
        <dbReference type="ARBA" id="ARBA00022730"/>
    </source>
</evidence>
<dbReference type="GO" id="GO:0003735">
    <property type="term" value="F:structural constituent of ribosome"/>
    <property type="evidence" value="ECO:0007669"/>
    <property type="project" value="InterPro"/>
</dbReference>
<evidence type="ECO:0000256" key="6">
    <source>
        <dbReference type="ARBA" id="ARBA00040104"/>
    </source>
</evidence>
<evidence type="ECO:0000313" key="9">
    <source>
        <dbReference type="EMBL" id="CBH76524.1"/>
    </source>
</evidence>
<dbReference type="GO" id="GO:0070180">
    <property type="term" value="F:large ribosomal subunit rRNA binding"/>
    <property type="evidence" value="ECO:0007669"/>
    <property type="project" value="TreeGrafter"/>
</dbReference>
<dbReference type="SMART" id="SM00649">
    <property type="entry name" value="RL11"/>
    <property type="match status" value="1"/>
</dbReference>
<dbReference type="InterPro" id="IPR006519">
    <property type="entry name" value="Ribosomal_uL11_bac-typ"/>
</dbReference>
<proteinExistence type="inferred from homology"/>
<evidence type="ECO:0000256" key="4">
    <source>
        <dbReference type="ARBA" id="ARBA00022980"/>
    </source>
</evidence>
<keyword evidence="3" id="KW-0694">RNA-binding</keyword>
<keyword evidence="4 9" id="KW-0689">Ribosomal protein</keyword>
<dbReference type="AlphaFoldDB" id="E6PJ82"/>
<evidence type="ECO:0000256" key="5">
    <source>
        <dbReference type="ARBA" id="ARBA00023274"/>
    </source>
</evidence>
<dbReference type="InterPro" id="IPR020784">
    <property type="entry name" value="Ribosomal_uL11_N"/>
</dbReference>
<evidence type="ECO:0000259" key="7">
    <source>
        <dbReference type="Pfam" id="PF00298"/>
    </source>
</evidence>
<dbReference type="NCBIfam" id="TIGR01632">
    <property type="entry name" value="L11_bact"/>
    <property type="match status" value="1"/>
</dbReference>
<dbReference type="CDD" id="cd00349">
    <property type="entry name" value="Ribosomal_L11"/>
    <property type="match status" value="1"/>
</dbReference>
<dbReference type="EMBL" id="CABL01000019">
    <property type="protein sequence ID" value="CBH76524.1"/>
    <property type="molecule type" value="Genomic_DNA"/>
</dbReference>
<dbReference type="GO" id="GO:0006412">
    <property type="term" value="P:translation"/>
    <property type="evidence" value="ECO:0007669"/>
    <property type="project" value="InterPro"/>
</dbReference>
<dbReference type="Pfam" id="PF00298">
    <property type="entry name" value="Ribosomal_L11"/>
    <property type="match status" value="1"/>
</dbReference>
<protein>
    <recommendedName>
        <fullName evidence="6">Large ribosomal subunit protein uL11m</fullName>
    </recommendedName>
</protein>
<organism evidence="9">
    <name type="scientific">mine drainage metagenome</name>
    <dbReference type="NCBI Taxonomy" id="410659"/>
    <lineage>
        <taxon>unclassified sequences</taxon>
        <taxon>metagenomes</taxon>
        <taxon>ecological metagenomes</taxon>
    </lineage>
</organism>
<comment type="caution">
    <text evidence="9">The sequence shown here is derived from an EMBL/GenBank/DDBJ whole genome shotgun (WGS) entry which is preliminary data.</text>
</comment>
<dbReference type="InterPro" id="IPR036769">
    <property type="entry name" value="Ribosomal_uL11_C_sf"/>
</dbReference>
<evidence type="ECO:0000259" key="8">
    <source>
        <dbReference type="Pfam" id="PF03946"/>
    </source>
</evidence>
<dbReference type="SUPFAM" id="SSF54747">
    <property type="entry name" value="Ribosomal L11/L12e N-terminal domain"/>
    <property type="match status" value="1"/>
</dbReference>
<feature type="domain" description="Large ribosomal subunit protein uL11 C-terminal" evidence="7">
    <location>
        <begin position="71"/>
        <end position="139"/>
    </location>
</feature>
<sequence length="141" mass="15143">MAKKMIGKIGLQIPAGKANPAPPIGPALGPYSLNIMDFCKQYNERTASQAGMIIPVEITVFDDRTFTFVTKTPPASFLIKQALKIESGSKEPNRNKVGKLTNAQLEEIAKVKMPDINANDLDAAKKIVAGTARSMGVEVEA</sequence>
<keyword evidence="2" id="KW-0699">rRNA-binding</keyword>
<dbReference type="InterPro" id="IPR020785">
    <property type="entry name" value="Ribosomal_uL11_CS"/>
</dbReference>
<dbReference type="EMBL" id="CABO01000008">
    <property type="protein sequence ID" value="CBI00933.1"/>
    <property type="molecule type" value="Genomic_DNA"/>
</dbReference>